<keyword evidence="4" id="KW-0256">Endoplasmic reticulum</keyword>
<sequence>MVFCKPNRTFRSNNKNRYFKIRFKTVEPVENRTVGPNRNPADFCETASFCSQVLVLSHLKPLPPPALSRAPFLIPESHTYSHYFSQKHNPSLHRAAVGLTVAAWFVVVVRQSSCFVVLQGPSIPPTPASPGPAPPSSLCRVRRQLPVARRQLASVRRQLLVVCGSPSNLWSLPSRKHIVKIFSLVVAITALWIGLLQSSVIPRSHTWLLPIYFVVSLGCYGLLMVGVGLMNFPTCPQEALLLQEDIVEAKEYLKQRGVDVSSS</sequence>
<dbReference type="EMBL" id="SDMP01000006">
    <property type="protein sequence ID" value="RYR54801.1"/>
    <property type="molecule type" value="Genomic_DNA"/>
</dbReference>
<dbReference type="GO" id="GO:0033185">
    <property type="term" value="C:dolichol-phosphate-mannose synthase complex"/>
    <property type="evidence" value="ECO:0007669"/>
    <property type="project" value="TreeGrafter"/>
</dbReference>
<dbReference type="InterPro" id="IPR013174">
    <property type="entry name" value="DPM3"/>
</dbReference>
<dbReference type="Pfam" id="PF08285">
    <property type="entry name" value="DPM3"/>
    <property type="match status" value="1"/>
</dbReference>
<evidence type="ECO:0000256" key="6">
    <source>
        <dbReference type="ARBA" id="ARBA00023136"/>
    </source>
</evidence>
<dbReference type="AlphaFoldDB" id="A0A445CV76"/>
<dbReference type="STRING" id="3818.A0A445CV76"/>
<reference evidence="8 9" key="1">
    <citation type="submission" date="2019-01" db="EMBL/GenBank/DDBJ databases">
        <title>Sequencing of cultivated peanut Arachis hypogaea provides insights into genome evolution and oil improvement.</title>
        <authorList>
            <person name="Chen X."/>
        </authorList>
    </citation>
    <scope>NUCLEOTIDE SEQUENCE [LARGE SCALE GENOMIC DNA]</scope>
    <source>
        <strain evidence="9">cv. Fuhuasheng</strain>
        <tissue evidence="8">Leaves</tissue>
    </source>
</reference>
<keyword evidence="3 7" id="KW-0812">Transmembrane</keyword>
<keyword evidence="5 7" id="KW-1133">Transmembrane helix</keyword>
<dbReference type="Proteomes" id="UP000289738">
    <property type="component" value="Chromosome A06"/>
</dbReference>
<accession>A0A445CV76</accession>
<proteinExistence type="inferred from homology"/>
<dbReference type="GO" id="GO:0006506">
    <property type="term" value="P:GPI anchor biosynthetic process"/>
    <property type="evidence" value="ECO:0007669"/>
    <property type="project" value="TreeGrafter"/>
</dbReference>
<organism evidence="8 9">
    <name type="scientific">Arachis hypogaea</name>
    <name type="common">Peanut</name>
    <dbReference type="NCBI Taxonomy" id="3818"/>
    <lineage>
        <taxon>Eukaryota</taxon>
        <taxon>Viridiplantae</taxon>
        <taxon>Streptophyta</taxon>
        <taxon>Embryophyta</taxon>
        <taxon>Tracheophyta</taxon>
        <taxon>Spermatophyta</taxon>
        <taxon>Magnoliopsida</taxon>
        <taxon>eudicotyledons</taxon>
        <taxon>Gunneridae</taxon>
        <taxon>Pentapetalae</taxon>
        <taxon>rosids</taxon>
        <taxon>fabids</taxon>
        <taxon>Fabales</taxon>
        <taxon>Fabaceae</taxon>
        <taxon>Papilionoideae</taxon>
        <taxon>50 kb inversion clade</taxon>
        <taxon>dalbergioids sensu lato</taxon>
        <taxon>Dalbergieae</taxon>
        <taxon>Pterocarpus clade</taxon>
        <taxon>Arachis</taxon>
    </lineage>
</organism>
<evidence type="ECO:0000313" key="9">
    <source>
        <dbReference type="Proteomes" id="UP000289738"/>
    </source>
</evidence>
<evidence type="ECO:0000256" key="7">
    <source>
        <dbReference type="SAM" id="Phobius"/>
    </source>
</evidence>
<feature type="transmembrane region" description="Helical" evidence="7">
    <location>
        <begin position="207"/>
        <end position="232"/>
    </location>
</feature>
<name>A0A445CV76_ARAHY</name>
<comment type="similarity">
    <text evidence="2">Belongs to the DPM3 family.</text>
</comment>
<evidence type="ECO:0000313" key="8">
    <source>
        <dbReference type="EMBL" id="RYR54801.1"/>
    </source>
</evidence>
<feature type="transmembrane region" description="Helical" evidence="7">
    <location>
        <begin position="181"/>
        <end position="201"/>
    </location>
</feature>
<keyword evidence="6 7" id="KW-0472">Membrane</keyword>
<protein>
    <submittedName>
        <fullName evidence="8">Uncharacterized protein</fullName>
    </submittedName>
</protein>
<evidence type="ECO:0000256" key="1">
    <source>
        <dbReference type="ARBA" id="ARBA00004477"/>
    </source>
</evidence>
<comment type="subcellular location">
    <subcellularLocation>
        <location evidence="1">Endoplasmic reticulum membrane</location>
        <topology evidence="1">Multi-pass membrane protein</topology>
    </subcellularLocation>
</comment>
<evidence type="ECO:0000256" key="2">
    <source>
        <dbReference type="ARBA" id="ARBA00010430"/>
    </source>
</evidence>
<evidence type="ECO:0000256" key="4">
    <source>
        <dbReference type="ARBA" id="ARBA00022824"/>
    </source>
</evidence>
<dbReference type="PANTHER" id="PTHR16433">
    <property type="entry name" value="DOLICHOL-PHOSPHATE MANNOSYLTRANSFERASE SUBUNIT 3"/>
    <property type="match status" value="1"/>
</dbReference>
<comment type="caution">
    <text evidence="8">The sequence shown here is derived from an EMBL/GenBank/DDBJ whole genome shotgun (WGS) entry which is preliminary data.</text>
</comment>
<dbReference type="PANTHER" id="PTHR16433:SF0">
    <property type="entry name" value="DOLICHOL-PHOSPHATE MANNOSYLTRANSFERASE SUBUNIT 3"/>
    <property type="match status" value="1"/>
</dbReference>
<evidence type="ECO:0000256" key="5">
    <source>
        <dbReference type="ARBA" id="ARBA00022989"/>
    </source>
</evidence>
<dbReference type="GO" id="GO:0005789">
    <property type="term" value="C:endoplasmic reticulum membrane"/>
    <property type="evidence" value="ECO:0007669"/>
    <property type="project" value="UniProtKB-SubCell"/>
</dbReference>
<evidence type="ECO:0000256" key="3">
    <source>
        <dbReference type="ARBA" id="ARBA00022692"/>
    </source>
</evidence>
<gene>
    <name evidence="8" type="ORF">Ahy_A06g030074</name>
</gene>
<keyword evidence="9" id="KW-1185">Reference proteome</keyword>